<keyword evidence="3 5" id="KW-1133">Transmembrane helix</keyword>
<dbReference type="InterPro" id="IPR020846">
    <property type="entry name" value="MFS_dom"/>
</dbReference>
<reference evidence="7" key="1">
    <citation type="submission" date="2021-03" db="EMBL/GenBank/DDBJ databases">
        <authorList>
            <person name="Bekaert M."/>
        </authorList>
    </citation>
    <scope>NUCLEOTIDE SEQUENCE</scope>
</reference>
<feature type="transmembrane region" description="Helical" evidence="5">
    <location>
        <begin position="142"/>
        <end position="161"/>
    </location>
</feature>
<feature type="transmembrane region" description="Helical" evidence="5">
    <location>
        <begin position="199"/>
        <end position="219"/>
    </location>
</feature>
<protein>
    <submittedName>
        <fullName evidence="7">SLC22A4_5</fullName>
    </submittedName>
</protein>
<dbReference type="GO" id="GO:0022857">
    <property type="term" value="F:transmembrane transporter activity"/>
    <property type="evidence" value="ECO:0007669"/>
    <property type="project" value="InterPro"/>
</dbReference>
<keyword evidence="8" id="KW-1185">Reference proteome</keyword>
<evidence type="ECO:0000256" key="3">
    <source>
        <dbReference type="ARBA" id="ARBA00022989"/>
    </source>
</evidence>
<organism evidence="7 8">
    <name type="scientific">Mytilus edulis</name>
    <name type="common">Blue mussel</name>
    <dbReference type="NCBI Taxonomy" id="6550"/>
    <lineage>
        <taxon>Eukaryota</taxon>
        <taxon>Metazoa</taxon>
        <taxon>Spiralia</taxon>
        <taxon>Lophotrochozoa</taxon>
        <taxon>Mollusca</taxon>
        <taxon>Bivalvia</taxon>
        <taxon>Autobranchia</taxon>
        <taxon>Pteriomorphia</taxon>
        <taxon>Mytilida</taxon>
        <taxon>Mytiloidea</taxon>
        <taxon>Mytilidae</taxon>
        <taxon>Mytilinae</taxon>
        <taxon>Mytilus</taxon>
    </lineage>
</organism>
<evidence type="ECO:0000256" key="4">
    <source>
        <dbReference type="ARBA" id="ARBA00023136"/>
    </source>
</evidence>
<dbReference type="PROSITE" id="PS50850">
    <property type="entry name" value="MFS"/>
    <property type="match status" value="1"/>
</dbReference>
<accession>A0A8S3TK64</accession>
<evidence type="ECO:0000259" key="6">
    <source>
        <dbReference type="PROSITE" id="PS50850"/>
    </source>
</evidence>
<evidence type="ECO:0000256" key="5">
    <source>
        <dbReference type="SAM" id="Phobius"/>
    </source>
</evidence>
<dbReference type="InterPro" id="IPR036259">
    <property type="entry name" value="MFS_trans_sf"/>
</dbReference>
<feature type="transmembrane region" description="Helical" evidence="5">
    <location>
        <begin position="386"/>
        <end position="405"/>
    </location>
</feature>
<feature type="transmembrane region" description="Helical" evidence="5">
    <location>
        <begin position="323"/>
        <end position="345"/>
    </location>
</feature>
<feature type="transmembrane region" description="Helical" evidence="5">
    <location>
        <begin position="110"/>
        <end position="130"/>
    </location>
</feature>
<feature type="domain" description="Major facilitator superfamily (MFS) profile" evidence="6">
    <location>
        <begin position="13"/>
        <end position="456"/>
    </location>
</feature>
<keyword evidence="2 5" id="KW-0812">Transmembrane</keyword>
<dbReference type="PANTHER" id="PTHR24064">
    <property type="entry name" value="SOLUTE CARRIER FAMILY 22 MEMBER"/>
    <property type="match status" value="1"/>
</dbReference>
<dbReference type="AlphaFoldDB" id="A0A8S3TK64"/>
<dbReference type="SUPFAM" id="SSF103473">
    <property type="entry name" value="MFS general substrate transporter"/>
    <property type="match status" value="2"/>
</dbReference>
<dbReference type="Pfam" id="PF00083">
    <property type="entry name" value="Sugar_tr"/>
    <property type="match status" value="1"/>
</dbReference>
<evidence type="ECO:0000256" key="2">
    <source>
        <dbReference type="ARBA" id="ARBA00022692"/>
    </source>
</evidence>
<dbReference type="Gene3D" id="1.20.1250.20">
    <property type="entry name" value="MFS general substrate transporter like domains"/>
    <property type="match status" value="2"/>
</dbReference>
<name>A0A8S3TK64_MYTED</name>
<dbReference type="PROSITE" id="PS00217">
    <property type="entry name" value="SUGAR_TRANSPORT_2"/>
    <property type="match status" value="1"/>
</dbReference>
<proteinExistence type="predicted"/>
<feature type="transmembrane region" description="Helical" evidence="5">
    <location>
        <begin position="167"/>
        <end position="187"/>
    </location>
</feature>
<dbReference type="GO" id="GO:0016020">
    <property type="term" value="C:membrane"/>
    <property type="evidence" value="ECO:0007669"/>
    <property type="project" value="UniProtKB-SubCell"/>
</dbReference>
<dbReference type="InterPro" id="IPR005829">
    <property type="entry name" value="Sugar_transporter_CS"/>
</dbReference>
<dbReference type="InterPro" id="IPR005828">
    <property type="entry name" value="MFS_sugar_transport-like"/>
</dbReference>
<evidence type="ECO:0000313" key="8">
    <source>
        <dbReference type="Proteomes" id="UP000683360"/>
    </source>
</evidence>
<evidence type="ECO:0000256" key="1">
    <source>
        <dbReference type="ARBA" id="ARBA00004141"/>
    </source>
</evidence>
<comment type="subcellular location">
    <subcellularLocation>
        <location evidence="1">Membrane</location>
        <topology evidence="1">Multi-pass membrane protein</topology>
    </subcellularLocation>
</comment>
<dbReference type="OrthoDB" id="6155165at2759"/>
<sequence>MSLDLNEYLENLLLELGGLGRFQFVLTLIVYGSKATIAWSTLMMSFGGAIPDWTCTWKTDLGNEYISNSSFINKCSFKNNSDDVHCDSKAYDTSMSTIVSEWSLVCDREWIISTITTIQMGGLLIGAFISGQVGDVFGRKPAYYASIIILLIFNVIAAFSVSWQMFAVLRFLIGMGCGWYLTIDVTYMAEFTPAKYRSLILALPMWPLGTVTFALFSWLLHDWKYIQIASAIFCVPWFIGVCIIPESYRWLVSVNRIDDAHDVIKKIGKMNRRPVPKKEELYKVVKSANRIEKGRKRTFLDVFRNRYLFRTTVLLDIPEKGRWINGFALTSKLCVSCGWMALIIFTSELYPTVVRNVGYGINNTVSRIGSMVAPQLVYASKHIPGLMYLLLGGLLLLSAACVLLLTETNKLALKDTIEEIVEKPHRVEKKNESNHTDEYSGGIRNTFTKDEIHTHI</sequence>
<evidence type="ECO:0000313" key="7">
    <source>
        <dbReference type="EMBL" id="CAG2232015.1"/>
    </source>
</evidence>
<dbReference type="Proteomes" id="UP000683360">
    <property type="component" value="Unassembled WGS sequence"/>
</dbReference>
<keyword evidence="4 5" id="KW-0472">Membrane</keyword>
<comment type="caution">
    <text evidence="7">The sequence shown here is derived from an EMBL/GenBank/DDBJ whole genome shotgun (WGS) entry which is preliminary data.</text>
</comment>
<gene>
    <name evidence="7" type="ORF">MEDL_44748</name>
</gene>
<feature type="transmembrane region" description="Helical" evidence="5">
    <location>
        <begin position="12"/>
        <end position="33"/>
    </location>
</feature>
<dbReference type="EMBL" id="CAJPWZ010002162">
    <property type="protein sequence ID" value="CAG2232015.1"/>
    <property type="molecule type" value="Genomic_DNA"/>
</dbReference>